<proteinExistence type="inferred from homology"/>
<evidence type="ECO:0000256" key="4">
    <source>
        <dbReference type="ARBA" id="ARBA00022827"/>
    </source>
</evidence>
<keyword evidence="6" id="KW-0676">Redox-active center</keyword>
<organism evidence="8 9">
    <name type="scientific">Pengzhenrongella frigida</name>
    <dbReference type="NCBI Taxonomy" id="1259133"/>
    <lineage>
        <taxon>Bacteria</taxon>
        <taxon>Bacillati</taxon>
        <taxon>Actinomycetota</taxon>
        <taxon>Actinomycetes</taxon>
        <taxon>Micrococcales</taxon>
        <taxon>Pengzhenrongella</taxon>
    </lineage>
</organism>
<dbReference type="Pfam" id="PF01206">
    <property type="entry name" value="TusA"/>
    <property type="match status" value="1"/>
</dbReference>
<dbReference type="SUPFAM" id="SSF52821">
    <property type="entry name" value="Rhodanese/Cell cycle control phosphatase"/>
    <property type="match status" value="1"/>
</dbReference>
<dbReference type="PROSITE" id="PS00380">
    <property type="entry name" value="RHODANESE_1"/>
    <property type="match status" value="1"/>
</dbReference>
<dbReference type="Proteomes" id="UP000293764">
    <property type="component" value="Unassembled WGS sequence"/>
</dbReference>
<dbReference type="AlphaFoldDB" id="A0A4Q5N1L8"/>
<dbReference type="PROSITE" id="PS01148">
    <property type="entry name" value="UPF0033"/>
    <property type="match status" value="1"/>
</dbReference>
<sequence length="864" mass="91008">MKIVVVGGVAAGMSIAARARRLDEFAEIVVFERGHHVSFANCGLPYHIGGVITERSRLMLQTPQSLSESLDLDVRIGVEVISIDREAKTVRARDVDSGKEYDEPYDALALAPGANPVRPNLPGIDLPQIQVLRRIGDMDAIKAMVDGAAGAMVDGAAGAMVDGAAGAMVDGAAGANVDSKDRAGGIKHAVVIGAGYIGLEMAENLHERGVAVEIVEMADQIVPPLDREMTTPMENYLRAHGIALHLKTAAAAFARGRGDQVKVELKNNTFIDTDLVILAAGVRPSTELAVAAGLELGPRGGILVDKHMRTSDPAIFAAGDAVEVEHTVLPGTWLIPLAGPANRQGRVAAENICGRDTVYDSTQGTSVVKVFEMVAGGTGATEKQLIAAGLPFSAVSTHPNGHAGYYPGTAMMTVKVLYAPDTGRILGAQVAGFDGVDKRLDVLATALRAGMTVYDLETLELSYAPPFGAAKDPVNMVGFVASNVLRGDLALWRASDYPEATEGARIIDVRGPDEFDVWHLPGAENVPLKDLRAAQESWDRATPIRLYCSVGFRSYLAYRSLAQRGFLDVKTLSGGMRTFRAFHDVAPSEIDAPLPVTSYAEHVRAVPEPVSTGVFIDLDCTGLACPGPIMKLQERIGTLAPGDEILAHVSDAGFRLDAPAWAAKNGHEILALTPEGPGYAARIRKGRPAGAATGPGGAVAFSGAAARLKDKKSFVVFSGELDKVLAAFILANGAVAMGDEVSMFFTFWGLNSLRRDNPPARERSKLDRMFGAVLPSGAGNLKLSTLNMLGGGTLLMKKVMKDNKVPTLPELIASAQAAGVRLVGCTMTMDLLGIAPEDLIDGVELGGVATFLGEANESNGAFFI</sequence>
<comment type="caution">
    <text evidence="8">The sequence shown here is derived from an EMBL/GenBank/DDBJ whole genome shotgun (WGS) entry which is preliminary data.</text>
</comment>
<dbReference type="SUPFAM" id="SSF75169">
    <property type="entry name" value="DsrEFH-like"/>
    <property type="match status" value="1"/>
</dbReference>
<dbReference type="PRINTS" id="PR00411">
    <property type="entry name" value="PNDRDTASEI"/>
</dbReference>
<keyword evidence="4" id="KW-0274">FAD</keyword>
<dbReference type="Pfam" id="PF02852">
    <property type="entry name" value="Pyr_redox_dim"/>
    <property type="match status" value="1"/>
</dbReference>
<dbReference type="InterPro" id="IPR004099">
    <property type="entry name" value="Pyr_nucl-diS_OxRdtase_dimer"/>
</dbReference>
<dbReference type="Gene3D" id="3.40.1260.10">
    <property type="entry name" value="DsrEFH-like"/>
    <property type="match status" value="1"/>
</dbReference>
<evidence type="ECO:0000256" key="3">
    <source>
        <dbReference type="ARBA" id="ARBA00022630"/>
    </source>
</evidence>
<dbReference type="RefSeq" id="WP_130103266.1">
    <property type="nucleotide sequence ID" value="NZ_SDWW01000034.1"/>
</dbReference>
<dbReference type="InterPro" id="IPR001307">
    <property type="entry name" value="Thiosulphate_STrfase_CS"/>
</dbReference>
<gene>
    <name evidence="8" type="ORF">EUA98_13780</name>
</gene>
<dbReference type="Pfam" id="PF07992">
    <property type="entry name" value="Pyr_redox_2"/>
    <property type="match status" value="1"/>
</dbReference>
<reference evidence="8 9" key="1">
    <citation type="submission" date="2019-01" db="EMBL/GenBank/DDBJ databases">
        <title>Novel species of Cellulomonas.</title>
        <authorList>
            <person name="Liu Q."/>
            <person name="Xin Y.-H."/>
        </authorList>
    </citation>
    <scope>NUCLEOTIDE SEQUENCE [LARGE SCALE GENOMIC DNA]</scope>
    <source>
        <strain evidence="8 9">HLT2-17</strain>
    </source>
</reference>
<feature type="domain" description="Rhodanese" evidence="7">
    <location>
        <begin position="500"/>
        <end position="588"/>
    </location>
</feature>
<dbReference type="PANTHER" id="PTHR43429">
    <property type="entry name" value="PYRIDINE NUCLEOTIDE-DISULFIDE OXIDOREDUCTASE DOMAIN-CONTAINING"/>
    <property type="match status" value="1"/>
</dbReference>
<evidence type="ECO:0000256" key="6">
    <source>
        <dbReference type="ARBA" id="ARBA00023284"/>
    </source>
</evidence>
<dbReference type="SUPFAM" id="SSF64307">
    <property type="entry name" value="SirA-like"/>
    <property type="match status" value="1"/>
</dbReference>
<comment type="similarity">
    <text evidence="2">Belongs to the class-III pyridine nucleotide-disulfide oxidoreductase family.</text>
</comment>
<dbReference type="Pfam" id="PF00581">
    <property type="entry name" value="Rhodanese"/>
    <property type="match status" value="1"/>
</dbReference>
<evidence type="ECO:0000256" key="2">
    <source>
        <dbReference type="ARBA" id="ARBA00009130"/>
    </source>
</evidence>
<dbReference type="InterPro" id="IPR036873">
    <property type="entry name" value="Rhodanese-like_dom_sf"/>
</dbReference>
<evidence type="ECO:0000256" key="1">
    <source>
        <dbReference type="ARBA" id="ARBA00001974"/>
    </source>
</evidence>
<dbReference type="InterPro" id="IPR027396">
    <property type="entry name" value="DsrEFH-like"/>
</dbReference>
<evidence type="ECO:0000313" key="8">
    <source>
        <dbReference type="EMBL" id="RYV50437.1"/>
    </source>
</evidence>
<dbReference type="PRINTS" id="PR00368">
    <property type="entry name" value="FADPNR"/>
</dbReference>
<evidence type="ECO:0000256" key="5">
    <source>
        <dbReference type="ARBA" id="ARBA00023002"/>
    </source>
</evidence>
<dbReference type="InterPro" id="IPR001455">
    <property type="entry name" value="TusA-like"/>
</dbReference>
<dbReference type="InterPro" id="IPR050260">
    <property type="entry name" value="FAD-bd_OxRdtase"/>
</dbReference>
<dbReference type="Gene3D" id="3.50.50.60">
    <property type="entry name" value="FAD/NAD(P)-binding domain"/>
    <property type="match status" value="2"/>
</dbReference>
<dbReference type="SUPFAM" id="SSF51905">
    <property type="entry name" value="FAD/NAD(P)-binding domain"/>
    <property type="match status" value="1"/>
</dbReference>
<name>A0A4Q5N1L8_9MICO</name>
<keyword evidence="5" id="KW-0560">Oxidoreductase</keyword>
<dbReference type="InterPro" id="IPR023753">
    <property type="entry name" value="FAD/NAD-binding_dom"/>
</dbReference>
<dbReference type="SMART" id="SM00450">
    <property type="entry name" value="RHOD"/>
    <property type="match status" value="1"/>
</dbReference>
<dbReference type="PANTHER" id="PTHR43429:SF1">
    <property type="entry name" value="NAD(P)H SULFUR OXIDOREDUCTASE (COA-DEPENDENT)"/>
    <property type="match status" value="1"/>
</dbReference>
<dbReference type="InterPro" id="IPR036188">
    <property type="entry name" value="FAD/NAD-bd_sf"/>
</dbReference>
<comment type="cofactor">
    <cofactor evidence="1">
        <name>FAD</name>
        <dbReference type="ChEBI" id="CHEBI:57692"/>
    </cofactor>
</comment>
<evidence type="ECO:0000313" key="9">
    <source>
        <dbReference type="Proteomes" id="UP000293764"/>
    </source>
</evidence>
<dbReference type="InterPro" id="IPR036868">
    <property type="entry name" value="TusA-like_sf"/>
</dbReference>
<dbReference type="CDD" id="cd00291">
    <property type="entry name" value="SirA_YedF_YeeD"/>
    <property type="match status" value="1"/>
</dbReference>
<dbReference type="EMBL" id="SDWW01000034">
    <property type="protein sequence ID" value="RYV50437.1"/>
    <property type="molecule type" value="Genomic_DNA"/>
</dbReference>
<dbReference type="Gene3D" id="3.40.250.10">
    <property type="entry name" value="Rhodanese-like domain"/>
    <property type="match status" value="1"/>
</dbReference>
<accession>A0A4Q5N1L8</accession>
<dbReference type="OrthoDB" id="9802028at2"/>
<dbReference type="InterPro" id="IPR016156">
    <property type="entry name" value="FAD/NAD-linked_Rdtase_dimer_sf"/>
</dbReference>
<dbReference type="GO" id="GO:0004792">
    <property type="term" value="F:thiosulfate-cyanide sulfurtransferase activity"/>
    <property type="evidence" value="ECO:0007669"/>
    <property type="project" value="InterPro"/>
</dbReference>
<dbReference type="InterPro" id="IPR001763">
    <property type="entry name" value="Rhodanese-like_dom"/>
</dbReference>
<dbReference type="Pfam" id="PF13686">
    <property type="entry name" value="DrsE_2"/>
    <property type="match status" value="1"/>
</dbReference>
<evidence type="ECO:0000259" key="7">
    <source>
        <dbReference type="PROSITE" id="PS50206"/>
    </source>
</evidence>
<protein>
    <submittedName>
        <fullName evidence="8">Pyridine nucleotide-disulfide oxidoreductase</fullName>
    </submittedName>
</protein>
<dbReference type="Gene3D" id="3.30.110.40">
    <property type="entry name" value="TusA-like domain"/>
    <property type="match status" value="1"/>
</dbReference>
<dbReference type="InterPro" id="IPR032836">
    <property type="entry name" value="DsrE2-like"/>
</dbReference>
<keyword evidence="9" id="KW-1185">Reference proteome</keyword>
<dbReference type="PROSITE" id="PS50206">
    <property type="entry name" value="RHODANESE_3"/>
    <property type="match status" value="1"/>
</dbReference>
<keyword evidence="3" id="KW-0285">Flavoprotein</keyword>
<dbReference type="SUPFAM" id="SSF55424">
    <property type="entry name" value="FAD/NAD-linked reductases, dimerisation (C-terminal) domain"/>
    <property type="match status" value="1"/>
</dbReference>
<dbReference type="GO" id="GO:0016491">
    <property type="term" value="F:oxidoreductase activity"/>
    <property type="evidence" value="ECO:0007669"/>
    <property type="project" value="UniProtKB-KW"/>
</dbReference>